<reference evidence="2 3" key="1">
    <citation type="submission" date="2012-10" db="EMBL/GenBank/DDBJ databases">
        <authorList>
            <person name="Zafar N."/>
            <person name="Inman J."/>
            <person name="Hall N."/>
            <person name="Lorenzi H."/>
            <person name="Caler E."/>
        </authorList>
    </citation>
    <scope>NUCLEOTIDE SEQUENCE [LARGE SCALE GENOMIC DNA]</scope>
    <source>
        <strain evidence="2 3">IP1</strain>
    </source>
</reference>
<dbReference type="VEuPathDB" id="AmoebaDB:EIN_264750"/>
<dbReference type="Proteomes" id="UP000014680">
    <property type="component" value="Unassembled WGS sequence"/>
</dbReference>
<feature type="region of interest" description="Disordered" evidence="1">
    <location>
        <begin position="90"/>
        <end position="115"/>
    </location>
</feature>
<gene>
    <name evidence="2" type="ORF">EIN_264750</name>
</gene>
<sequence length="224" mass="26610">MIDLNRDSLYTYNQLQNGQFLGEYVSVESWTFKSLKPEEHDTFKKIAEGTTMDNYELVFFFDDSVDEIREFYKHPKQPVDKEVTSLLVVQDNEEMEDRHEKNGTEDRELEHHDSGEEQNIVAIMSESRNEQNIIAETQQEVENPVFHAPPPCHCCCNYNRCLQYLHCDPSVKYDPLNPCQYFAPNTQYFQPEHHFQRQHLKRDAIYRLQFNKNVEFIESFLATV</sequence>
<dbReference type="AlphaFoldDB" id="A0A0A1U2E5"/>
<name>A0A0A1U2E5_ENTIV</name>
<evidence type="ECO:0000256" key="1">
    <source>
        <dbReference type="SAM" id="MobiDB-lite"/>
    </source>
</evidence>
<evidence type="ECO:0000313" key="3">
    <source>
        <dbReference type="Proteomes" id="UP000014680"/>
    </source>
</evidence>
<dbReference type="RefSeq" id="XP_004185044.1">
    <property type="nucleotide sequence ID" value="XM_004184996.1"/>
</dbReference>
<accession>A0A0A1U2E5</accession>
<dbReference type="KEGG" id="eiv:EIN_264750"/>
<organism evidence="2 3">
    <name type="scientific">Entamoeba invadens IP1</name>
    <dbReference type="NCBI Taxonomy" id="370355"/>
    <lineage>
        <taxon>Eukaryota</taxon>
        <taxon>Amoebozoa</taxon>
        <taxon>Evosea</taxon>
        <taxon>Archamoebae</taxon>
        <taxon>Mastigamoebida</taxon>
        <taxon>Entamoebidae</taxon>
        <taxon>Entamoeba</taxon>
    </lineage>
</organism>
<feature type="compositionally biased region" description="Basic and acidic residues" evidence="1">
    <location>
        <begin position="96"/>
        <end position="115"/>
    </location>
</feature>
<protein>
    <submittedName>
        <fullName evidence="2">Uncharacterized protein</fullName>
    </submittedName>
</protein>
<evidence type="ECO:0000313" key="2">
    <source>
        <dbReference type="EMBL" id="ELP85698.1"/>
    </source>
</evidence>
<dbReference type="EMBL" id="KB207046">
    <property type="protein sequence ID" value="ELP85698.1"/>
    <property type="molecule type" value="Genomic_DNA"/>
</dbReference>
<keyword evidence="3" id="KW-1185">Reference proteome</keyword>
<dbReference type="GeneID" id="14884679"/>
<proteinExistence type="predicted"/>